<organism evidence="1 2">
    <name type="scientific">Chitinophaga jiangningensis</name>
    <dbReference type="NCBI Taxonomy" id="1419482"/>
    <lineage>
        <taxon>Bacteria</taxon>
        <taxon>Pseudomonadati</taxon>
        <taxon>Bacteroidota</taxon>
        <taxon>Chitinophagia</taxon>
        <taxon>Chitinophagales</taxon>
        <taxon>Chitinophagaceae</taxon>
        <taxon>Chitinophaga</taxon>
    </lineage>
</organism>
<dbReference type="SUPFAM" id="SSF56935">
    <property type="entry name" value="Porins"/>
    <property type="match status" value="1"/>
</dbReference>
<gene>
    <name evidence="1" type="ORF">SAMN05444266_101716</name>
</gene>
<dbReference type="EMBL" id="FRBL01000001">
    <property type="protein sequence ID" value="SHK95683.1"/>
    <property type="molecule type" value="Genomic_DNA"/>
</dbReference>
<dbReference type="InterPro" id="IPR045748">
    <property type="entry name" value="DcaP"/>
</dbReference>
<name>A0A1M6WPJ1_9BACT</name>
<dbReference type="RefSeq" id="WP_073078057.1">
    <property type="nucleotide sequence ID" value="NZ_FRBL01000001.1"/>
</dbReference>
<accession>A0A1M6WPJ1</accession>
<keyword evidence="2" id="KW-1185">Reference proteome</keyword>
<dbReference type="Proteomes" id="UP000184420">
    <property type="component" value="Unassembled WGS sequence"/>
</dbReference>
<evidence type="ECO:0008006" key="3">
    <source>
        <dbReference type="Google" id="ProtNLM"/>
    </source>
</evidence>
<dbReference type="OrthoDB" id="790324at2"/>
<dbReference type="Pfam" id="PF19577">
    <property type="entry name" value="DcaP"/>
    <property type="match status" value="1"/>
</dbReference>
<evidence type="ECO:0000313" key="1">
    <source>
        <dbReference type="EMBL" id="SHK95683.1"/>
    </source>
</evidence>
<dbReference type="AlphaFoldDB" id="A0A1M6WPJ1"/>
<protein>
    <recommendedName>
        <fullName evidence="3">Porin subfamily protein</fullName>
    </recommendedName>
</protein>
<evidence type="ECO:0000313" key="2">
    <source>
        <dbReference type="Proteomes" id="UP000184420"/>
    </source>
</evidence>
<sequence length="429" mass="47921">MGKYLRFASGILFGSILGLLIAGPLQAQVDTDSLLRRIDSLEAKVDRIQQRNIRPQPESRSQTRSALESGRYGGFVVADLNNTKLTIGGFIQADFIYDFKQPGNTQAFVPASIPINNLSRGNLAFSPRQTRLTIGSESDTKLGKLKTILEFDLFNPDGSSVPRLRHAWGQVGRWGAGQYWSGFMDIDVFPNTLDYEGPNAMVFVRQIQVRYTQPLTRKATLAFSLENPGSDVKYPADSGLSSRTLYPDVVAQYRCNFTEGSHIQLAGLLHPISYQTAADNTTTDIGWGFNLTGTIEVSKRNKDNFVYQATYGQGISRYFNDLGGGGYDAVAKSQTALKTIPVLGLMGFYDHWWSDKLSTSLGYGYLKLDNQQWQPVTDFKSTQYGVLNLLYYPSSFVKFGLEYLYGKHITIDDQSGDNSRLQLSMMYKF</sequence>
<dbReference type="STRING" id="1419482.SAMN05444266_101716"/>
<proteinExistence type="predicted"/>
<reference evidence="1 2" key="1">
    <citation type="submission" date="2016-11" db="EMBL/GenBank/DDBJ databases">
        <authorList>
            <person name="Jaros S."/>
            <person name="Januszkiewicz K."/>
            <person name="Wedrychowicz H."/>
        </authorList>
    </citation>
    <scope>NUCLEOTIDE SEQUENCE [LARGE SCALE GENOMIC DNA]</scope>
    <source>
        <strain evidence="1 2">DSM 27406</strain>
    </source>
</reference>